<sequence>MSVYRYMVVHAPKVDHNEAVEKARAVIHAFVKNRESLIVDEQQQDEDLTRFAIQDTSELNVGCIIVYRNSVMFTLMGEVAEKDSWSMEIDAVDLMEEAFPESRLQ</sequence>
<dbReference type="RefSeq" id="WP_094993706.1">
    <property type="nucleotide sequence ID" value="NZ_NQKI01000017.1"/>
</dbReference>
<dbReference type="EMBL" id="NQKI01000017">
    <property type="protein sequence ID" value="OZY59183.1"/>
    <property type="molecule type" value="Genomic_DNA"/>
</dbReference>
<reference evidence="1 2" key="1">
    <citation type="submission" date="2017-08" db="EMBL/GenBank/DDBJ databases">
        <title>Genomic and metabolic characterisation of spoilage-associated Pseudomonas species.</title>
        <authorList>
            <person name="Stanborough T."/>
            <person name="Fegan N."/>
            <person name="Powell S.M."/>
            <person name="Singh T."/>
            <person name="Tamplin M.L."/>
            <person name="Chandry P.S."/>
        </authorList>
    </citation>
    <scope>NUCLEOTIDE SEQUENCE [LARGE SCALE GENOMIC DNA]</scope>
    <source>
        <strain evidence="1 2">L1802</strain>
    </source>
</reference>
<accession>A0A266N9S3</accession>
<dbReference type="Proteomes" id="UP000215788">
    <property type="component" value="Unassembled WGS sequence"/>
</dbReference>
<evidence type="ECO:0000313" key="1">
    <source>
        <dbReference type="EMBL" id="OZY59183.1"/>
    </source>
</evidence>
<gene>
    <name evidence="1" type="ORF">CJF39_12515</name>
</gene>
<proteinExistence type="predicted"/>
<dbReference type="OrthoDB" id="7019951at2"/>
<protein>
    <submittedName>
        <fullName evidence="1">Uncharacterized protein</fullName>
    </submittedName>
</protein>
<organism evidence="1 2">
    <name type="scientific">Pseudomonas lundensis</name>
    <dbReference type="NCBI Taxonomy" id="86185"/>
    <lineage>
        <taxon>Bacteria</taxon>
        <taxon>Pseudomonadati</taxon>
        <taxon>Pseudomonadota</taxon>
        <taxon>Gammaproteobacteria</taxon>
        <taxon>Pseudomonadales</taxon>
        <taxon>Pseudomonadaceae</taxon>
        <taxon>Pseudomonas</taxon>
    </lineage>
</organism>
<dbReference type="AlphaFoldDB" id="A0A266N9S3"/>
<comment type="caution">
    <text evidence="1">The sequence shown here is derived from an EMBL/GenBank/DDBJ whole genome shotgun (WGS) entry which is preliminary data.</text>
</comment>
<name>A0A266N9S3_9PSED</name>
<evidence type="ECO:0000313" key="2">
    <source>
        <dbReference type="Proteomes" id="UP000215788"/>
    </source>
</evidence>